<dbReference type="SUPFAM" id="SSF51206">
    <property type="entry name" value="cAMP-binding domain-like"/>
    <property type="match status" value="1"/>
</dbReference>
<dbReference type="PROSITE" id="PS50011">
    <property type="entry name" value="PROTEIN_KINASE_DOM"/>
    <property type="match status" value="1"/>
</dbReference>
<evidence type="ECO:0000256" key="2">
    <source>
        <dbReference type="ARBA" id="ARBA00012428"/>
    </source>
</evidence>
<keyword evidence="6 12" id="KW-0547">Nucleotide-binding</keyword>
<evidence type="ECO:0000256" key="7">
    <source>
        <dbReference type="ARBA" id="ARBA00022777"/>
    </source>
</evidence>
<comment type="caution">
    <text evidence="17">The sequence shown here is derived from an EMBL/GenBank/DDBJ whole genome shotgun (WGS) entry which is preliminary data.</text>
</comment>
<feature type="compositionally biased region" description="Basic and acidic residues" evidence="13">
    <location>
        <begin position="641"/>
        <end position="656"/>
    </location>
</feature>
<dbReference type="PROSITE" id="PS51285">
    <property type="entry name" value="AGC_KINASE_CTER"/>
    <property type="match status" value="1"/>
</dbReference>
<dbReference type="InterPro" id="IPR008271">
    <property type="entry name" value="Ser/Thr_kinase_AS"/>
</dbReference>
<evidence type="ECO:0000256" key="11">
    <source>
        <dbReference type="ARBA" id="ARBA00047462"/>
    </source>
</evidence>
<evidence type="ECO:0000256" key="10">
    <source>
        <dbReference type="ARBA" id="ARBA00047298"/>
    </source>
</evidence>
<evidence type="ECO:0000256" key="1">
    <source>
        <dbReference type="ARBA" id="ARBA00006352"/>
    </source>
</evidence>
<dbReference type="SMART" id="SM00100">
    <property type="entry name" value="cNMP"/>
    <property type="match status" value="1"/>
</dbReference>
<evidence type="ECO:0000256" key="13">
    <source>
        <dbReference type="SAM" id="MobiDB-lite"/>
    </source>
</evidence>
<dbReference type="Gene3D" id="3.30.200.20">
    <property type="entry name" value="Phosphorylase Kinase, domain 1"/>
    <property type="match status" value="1"/>
</dbReference>
<comment type="similarity">
    <text evidence="1">Belongs to the protein kinase superfamily. AGC Ser/Thr protein kinase family. cGMP subfamily.</text>
</comment>
<keyword evidence="5" id="KW-0808">Transferase</keyword>
<reference evidence="17 18" key="1">
    <citation type="journal article" date="2023" name="Commun. Biol.">
        <title>Genome analysis of Parmales, the sister group of diatoms, reveals the evolutionary specialization of diatoms from phago-mixotrophs to photoautotrophs.</title>
        <authorList>
            <person name="Ban H."/>
            <person name="Sato S."/>
            <person name="Yoshikawa S."/>
            <person name="Yamada K."/>
            <person name="Nakamura Y."/>
            <person name="Ichinomiya M."/>
            <person name="Sato N."/>
            <person name="Blanc-Mathieu R."/>
            <person name="Endo H."/>
            <person name="Kuwata A."/>
            <person name="Ogata H."/>
        </authorList>
    </citation>
    <scope>NUCLEOTIDE SEQUENCE [LARGE SCALE GENOMIC DNA]</scope>
</reference>
<dbReference type="PROSITE" id="PS00889">
    <property type="entry name" value="CNMP_BINDING_2"/>
    <property type="match status" value="1"/>
</dbReference>
<keyword evidence="3" id="KW-0723">Serine/threonine-protein kinase</keyword>
<dbReference type="PROSITE" id="PS00107">
    <property type="entry name" value="PROTEIN_KINASE_ATP"/>
    <property type="match status" value="1"/>
</dbReference>
<keyword evidence="8 12" id="KW-0067">ATP-binding</keyword>
<evidence type="ECO:0000313" key="17">
    <source>
        <dbReference type="EMBL" id="GMI39632.1"/>
    </source>
</evidence>
<evidence type="ECO:0000256" key="5">
    <source>
        <dbReference type="ARBA" id="ARBA00022679"/>
    </source>
</evidence>
<gene>
    <name evidence="17" type="ORF">TeGR_g1924</name>
</gene>
<feature type="domain" description="AGC-kinase C-terminal" evidence="16">
    <location>
        <begin position="609"/>
        <end position="664"/>
    </location>
</feature>
<dbReference type="CDD" id="cd00038">
    <property type="entry name" value="CAP_ED"/>
    <property type="match status" value="1"/>
</dbReference>
<dbReference type="Pfam" id="PF00027">
    <property type="entry name" value="cNMP_binding"/>
    <property type="match status" value="1"/>
</dbReference>
<dbReference type="InterPro" id="IPR018490">
    <property type="entry name" value="cNMP-bd_dom_sf"/>
</dbReference>
<organism evidence="17 18">
    <name type="scientific">Tetraparma gracilis</name>
    <dbReference type="NCBI Taxonomy" id="2962635"/>
    <lineage>
        <taxon>Eukaryota</taxon>
        <taxon>Sar</taxon>
        <taxon>Stramenopiles</taxon>
        <taxon>Ochrophyta</taxon>
        <taxon>Bolidophyceae</taxon>
        <taxon>Parmales</taxon>
        <taxon>Triparmaceae</taxon>
        <taxon>Tetraparma</taxon>
    </lineage>
</organism>
<keyword evidence="9" id="KW-0142">cGMP-binding</keyword>
<dbReference type="SUPFAM" id="SSF56112">
    <property type="entry name" value="Protein kinase-like (PK-like)"/>
    <property type="match status" value="1"/>
</dbReference>
<proteinExistence type="inferred from homology"/>
<accession>A0ABQ6N3P8</accession>
<evidence type="ECO:0000256" key="8">
    <source>
        <dbReference type="ARBA" id="ARBA00022840"/>
    </source>
</evidence>
<feature type="compositionally biased region" description="Low complexity" evidence="13">
    <location>
        <begin position="48"/>
        <end position="57"/>
    </location>
</feature>
<feature type="binding site" evidence="12">
    <location>
        <position position="362"/>
    </location>
    <ligand>
        <name>ATP</name>
        <dbReference type="ChEBI" id="CHEBI:30616"/>
    </ligand>
</feature>
<dbReference type="InterPro" id="IPR000595">
    <property type="entry name" value="cNMP-bd_dom"/>
</dbReference>
<feature type="compositionally biased region" description="Polar residues" evidence="13">
    <location>
        <begin position="23"/>
        <end position="43"/>
    </location>
</feature>
<protein>
    <recommendedName>
        <fullName evidence="2">cGMP-dependent protein kinase</fullName>
        <ecNumber evidence="2">2.7.11.12</ecNumber>
    </recommendedName>
</protein>
<comment type="catalytic activity">
    <reaction evidence="10">
        <text>L-threonyl-[protein] + ATP = O-phospho-L-threonyl-[protein] + ADP + H(+)</text>
        <dbReference type="Rhea" id="RHEA:46608"/>
        <dbReference type="Rhea" id="RHEA-COMP:11060"/>
        <dbReference type="Rhea" id="RHEA-COMP:11605"/>
        <dbReference type="ChEBI" id="CHEBI:15378"/>
        <dbReference type="ChEBI" id="CHEBI:30013"/>
        <dbReference type="ChEBI" id="CHEBI:30616"/>
        <dbReference type="ChEBI" id="CHEBI:61977"/>
        <dbReference type="ChEBI" id="CHEBI:456216"/>
        <dbReference type="EC" id="2.7.11.12"/>
    </reaction>
</comment>
<evidence type="ECO:0000259" key="15">
    <source>
        <dbReference type="PROSITE" id="PS50042"/>
    </source>
</evidence>
<dbReference type="EMBL" id="BRYB01002097">
    <property type="protein sequence ID" value="GMI39632.1"/>
    <property type="molecule type" value="Genomic_DNA"/>
</dbReference>
<sequence>MKLGVFNKSAKIAVTPNADTDGADQTSSASASRPKVSIQTASTPPLDPLSDMSSLPMPSGPESPSRRTRIKTFAGGDEASSTANTIATFEETGGKESASKERMKRNTDSILDDSCIANSLKMRLESRWMQVTKKTLNNTALSKFVLQELAAGNHLDAEASAAVTHESCANAADLAIKAAMEGYFSNISDTKATAARKIFIESLVREEYADGEFLCRQNETGEKLFVLEEGQVNFLVHGQFAGSAKNGAVFGELSLIYGVPRQADVKAATPLICWTMDTLAFRRVQAIIARDALDTSRSKIMAKFGKAASSLSEEQETATAKKEENQIPFNELKMLSVVGKGTFGAVYIATARSRPSSSYALKRMSKASIVERENETRVVIERNALAAVRGCPFIISLMGTYQDRDCVYFLTECVQGGNLISYMIDRDILSHSETCFYTYNIAKALVYCHSKGYIHRDVKPENCLIDERGYIKLCDFGMAKRLPCTVQMPNGGTEVVTLAFTMCGTPEFMAPEFVLSTGYDKGVDMWALGCIMVEMYSGRGPFDCDGDLKKTFKMVCLIGMGRKKLDLPKQLRKKGREVAGEFASGLLSPAKGRLGDDSADDLLSHPYFNILNKDEIADKTFEAPYIPKIKDPRDASNFVQDGEKPKDEDPIEHFKGDASWCEGF</sequence>
<dbReference type="InterPro" id="IPR017441">
    <property type="entry name" value="Protein_kinase_ATP_BS"/>
</dbReference>
<feature type="domain" description="Cyclic nucleotide-binding" evidence="15">
    <location>
        <begin position="199"/>
        <end position="284"/>
    </location>
</feature>
<feature type="domain" description="Protein kinase" evidence="14">
    <location>
        <begin position="332"/>
        <end position="608"/>
    </location>
</feature>
<comment type="catalytic activity">
    <reaction evidence="11">
        <text>L-seryl-[protein] + ATP = O-phospho-L-seryl-[protein] + ADP + H(+)</text>
        <dbReference type="Rhea" id="RHEA:17989"/>
        <dbReference type="Rhea" id="RHEA-COMP:9863"/>
        <dbReference type="Rhea" id="RHEA-COMP:11604"/>
        <dbReference type="ChEBI" id="CHEBI:15378"/>
        <dbReference type="ChEBI" id="CHEBI:29999"/>
        <dbReference type="ChEBI" id="CHEBI:30616"/>
        <dbReference type="ChEBI" id="CHEBI:83421"/>
        <dbReference type="ChEBI" id="CHEBI:456216"/>
        <dbReference type="EC" id="2.7.11.12"/>
    </reaction>
</comment>
<evidence type="ECO:0000256" key="6">
    <source>
        <dbReference type="ARBA" id="ARBA00022741"/>
    </source>
</evidence>
<evidence type="ECO:0000256" key="12">
    <source>
        <dbReference type="PROSITE-ProRule" id="PRU10141"/>
    </source>
</evidence>
<feature type="region of interest" description="Disordered" evidence="13">
    <location>
        <begin position="1"/>
        <end position="68"/>
    </location>
</feature>
<evidence type="ECO:0000256" key="3">
    <source>
        <dbReference type="ARBA" id="ARBA00022527"/>
    </source>
</evidence>
<evidence type="ECO:0000256" key="4">
    <source>
        <dbReference type="ARBA" id="ARBA00022535"/>
    </source>
</evidence>
<dbReference type="PANTHER" id="PTHR24353">
    <property type="entry name" value="CYCLIC NUCLEOTIDE-DEPENDENT PROTEIN KINASE"/>
    <property type="match status" value="1"/>
</dbReference>
<dbReference type="InterPro" id="IPR011009">
    <property type="entry name" value="Kinase-like_dom_sf"/>
</dbReference>
<dbReference type="PANTHER" id="PTHR24353:SF143">
    <property type="entry name" value="PROTEIN KINASE DOMAIN-CONTAINING PROTEIN"/>
    <property type="match status" value="1"/>
</dbReference>
<dbReference type="PROSITE" id="PS00108">
    <property type="entry name" value="PROTEIN_KINASE_ST"/>
    <property type="match status" value="1"/>
</dbReference>
<dbReference type="SMART" id="SM00220">
    <property type="entry name" value="S_TKc"/>
    <property type="match status" value="1"/>
</dbReference>
<keyword evidence="7" id="KW-0418">Kinase</keyword>
<dbReference type="InterPro" id="IPR000719">
    <property type="entry name" value="Prot_kinase_dom"/>
</dbReference>
<name>A0ABQ6N3P8_9STRA</name>
<dbReference type="Gene3D" id="2.60.120.10">
    <property type="entry name" value="Jelly Rolls"/>
    <property type="match status" value="1"/>
</dbReference>
<dbReference type="EC" id="2.7.11.12" evidence="2"/>
<evidence type="ECO:0000259" key="16">
    <source>
        <dbReference type="PROSITE" id="PS51285"/>
    </source>
</evidence>
<evidence type="ECO:0000259" key="14">
    <source>
        <dbReference type="PROSITE" id="PS50011"/>
    </source>
</evidence>
<evidence type="ECO:0000313" key="18">
    <source>
        <dbReference type="Proteomes" id="UP001165060"/>
    </source>
</evidence>
<dbReference type="PROSITE" id="PS50042">
    <property type="entry name" value="CNMP_BINDING_3"/>
    <property type="match status" value="1"/>
</dbReference>
<evidence type="ECO:0000256" key="9">
    <source>
        <dbReference type="ARBA" id="ARBA00022992"/>
    </source>
</evidence>
<dbReference type="InterPro" id="IPR014710">
    <property type="entry name" value="RmlC-like_jellyroll"/>
</dbReference>
<feature type="region of interest" description="Disordered" evidence="13">
    <location>
        <begin position="632"/>
        <end position="664"/>
    </location>
</feature>
<dbReference type="Gene3D" id="1.10.510.10">
    <property type="entry name" value="Transferase(Phosphotransferase) domain 1"/>
    <property type="match status" value="1"/>
</dbReference>
<keyword evidence="4" id="KW-0140">cGMP</keyword>
<dbReference type="InterPro" id="IPR000961">
    <property type="entry name" value="AGC-kinase_C"/>
</dbReference>
<keyword evidence="18" id="KW-1185">Reference proteome</keyword>
<dbReference type="Proteomes" id="UP001165060">
    <property type="component" value="Unassembled WGS sequence"/>
</dbReference>
<dbReference type="Pfam" id="PF00069">
    <property type="entry name" value="Pkinase"/>
    <property type="match status" value="1"/>
</dbReference>
<dbReference type="InterPro" id="IPR018488">
    <property type="entry name" value="cNMP-bd_CS"/>
</dbReference>